<evidence type="ECO:0000313" key="2">
    <source>
        <dbReference type="EMBL" id="OAE20856.1"/>
    </source>
</evidence>
<evidence type="ECO:0000313" key="3">
    <source>
        <dbReference type="Proteomes" id="UP000077202"/>
    </source>
</evidence>
<accession>A0A176VM68</accession>
<dbReference type="Proteomes" id="UP000077202">
    <property type="component" value="Unassembled WGS sequence"/>
</dbReference>
<dbReference type="InterPro" id="IPR012337">
    <property type="entry name" value="RNaseH-like_sf"/>
</dbReference>
<organism evidence="2 3">
    <name type="scientific">Marchantia polymorpha subsp. ruderalis</name>
    <dbReference type="NCBI Taxonomy" id="1480154"/>
    <lineage>
        <taxon>Eukaryota</taxon>
        <taxon>Viridiplantae</taxon>
        <taxon>Streptophyta</taxon>
        <taxon>Embryophyta</taxon>
        <taxon>Marchantiophyta</taxon>
        <taxon>Marchantiopsida</taxon>
        <taxon>Marchantiidae</taxon>
        <taxon>Marchantiales</taxon>
        <taxon>Marchantiaceae</taxon>
        <taxon>Marchantia</taxon>
    </lineage>
</organism>
<dbReference type="SUPFAM" id="SSF53098">
    <property type="entry name" value="Ribonuclease H-like"/>
    <property type="match status" value="1"/>
</dbReference>
<sequence>MDNHNNVPVVDLIAESSCADSDDETPSCSFASSTVDGGKTSYSGRKMKKRKKSLWVSDHFVTLDAKTPKSHLVCTIPVSLSNAKMCNKMDNHNNVPLVDLIAESSYADSDDETPSCSFAPSTVDDGKTSCSGRKTKKRKKSFIEFSDKLNCLTALKWRQVKFVKDFLQPAYELNTTASGSKYATIGMLTLIFESLDSHCKDTMIGCLPTGFITPLAAEAMLNKLNKYEDNLNNQLAKLAVILDPATPNYHDDLISLKDLVQSKLATDYGYGNFPDSSAEQEASRPLTLLEKARRKRASCVTNGGARDPTSTQDEIDVFFDVTQKAYDLYADPIEWWRGTGTKRFPHIALLARDTLTCKGSLVSS</sequence>
<dbReference type="EMBL" id="LVLJ01003561">
    <property type="protein sequence ID" value="OAE20856.1"/>
    <property type="molecule type" value="Genomic_DNA"/>
</dbReference>
<evidence type="ECO:0008006" key="4">
    <source>
        <dbReference type="Google" id="ProtNLM"/>
    </source>
</evidence>
<proteinExistence type="predicted"/>
<dbReference type="PANTHER" id="PTHR46169:SF15">
    <property type="entry name" value="INNER CENTROMERE PROTEIN A-LIKE ISOFORM X1-RELATED"/>
    <property type="match status" value="1"/>
</dbReference>
<keyword evidence="3" id="KW-1185">Reference proteome</keyword>
<reference evidence="2" key="1">
    <citation type="submission" date="2016-03" db="EMBL/GenBank/DDBJ databases">
        <title>Mechanisms controlling the formation of the plant cell surface in tip-growing cells are functionally conserved among land plants.</title>
        <authorList>
            <person name="Honkanen S."/>
            <person name="Jones V.A."/>
            <person name="Morieri G."/>
            <person name="Champion C."/>
            <person name="Hetherington A.J."/>
            <person name="Kelly S."/>
            <person name="Saint-Marcoux D."/>
            <person name="Proust H."/>
            <person name="Prescott H."/>
            <person name="Dolan L."/>
        </authorList>
    </citation>
    <scope>NUCLEOTIDE SEQUENCE [LARGE SCALE GENOMIC DNA]</scope>
    <source>
        <tissue evidence="2">Whole gametophyte</tissue>
    </source>
</reference>
<dbReference type="InterPro" id="IPR052717">
    <property type="entry name" value="Vacuolar_transposase_reg"/>
</dbReference>
<dbReference type="GO" id="GO:0005634">
    <property type="term" value="C:nucleus"/>
    <property type="evidence" value="ECO:0007669"/>
    <property type="project" value="TreeGrafter"/>
</dbReference>
<dbReference type="GO" id="GO:0006357">
    <property type="term" value="P:regulation of transcription by RNA polymerase II"/>
    <property type="evidence" value="ECO:0007669"/>
    <property type="project" value="TreeGrafter"/>
</dbReference>
<dbReference type="AlphaFoldDB" id="A0A176VM68"/>
<dbReference type="PANTHER" id="PTHR46169">
    <property type="entry name" value="DNA REPLICATION-RELATED ELEMENT FACTOR, ISOFORM A"/>
    <property type="match status" value="1"/>
</dbReference>
<gene>
    <name evidence="2" type="ORF">AXG93_3256s1000</name>
</gene>
<comment type="caution">
    <text evidence="2">The sequence shown here is derived from an EMBL/GenBank/DDBJ whole genome shotgun (WGS) entry which is preliminary data.</text>
</comment>
<feature type="region of interest" description="Disordered" evidence="1">
    <location>
        <begin position="18"/>
        <end position="44"/>
    </location>
</feature>
<protein>
    <recommendedName>
        <fullName evidence="4">HAT C-terminal dimerisation domain-containing protein</fullName>
    </recommendedName>
</protein>
<name>A0A176VM68_MARPO</name>
<feature type="compositionally biased region" description="Polar residues" evidence="1">
    <location>
        <begin position="26"/>
        <end position="43"/>
    </location>
</feature>
<evidence type="ECO:0000256" key="1">
    <source>
        <dbReference type="SAM" id="MobiDB-lite"/>
    </source>
</evidence>